<organism evidence="1 2">
    <name type="scientific">Candidatus Xenohaliotis californiensis</name>
    <dbReference type="NCBI Taxonomy" id="84677"/>
    <lineage>
        <taxon>Bacteria</taxon>
        <taxon>Pseudomonadati</taxon>
        <taxon>Pseudomonadota</taxon>
        <taxon>Alphaproteobacteria</taxon>
        <taxon>Rickettsiales</taxon>
        <taxon>Anaplasmataceae</taxon>
        <taxon>Candidatus Xenohaliotis</taxon>
    </lineage>
</organism>
<dbReference type="Proteomes" id="UP001314181">
    <property type="component" value="Unassembled WGS sequence"/>
</dbReference>
<gene>
    <name evidence="1" type="ORF">CAXC1_110012</name>
</gene>
<keyword evidence="2" id="KW-1185">Reference proteome</keyword>
<evidence type="ECO:0000313" key="1">
    <source>
        <dbReference type="EMBL" id="CAK8162304.1"/>
    </source>
</evidence>
<dbReference type="EMBL" id="CAWVOK010000002">
    <property type="protein sequence ID" value="CAK8162304.1"/>
    <property type="molecule type" value="Genomic_DNA"/>
</dbReference>
<reference evidence="1 2" key="1">
    <citation type="submission" date="2024-01" db="EMBL/GenBank/DDBJ databases">
        <authorList>
            <person name="Kunselman E."/>
        </authorList>
    </citation>
    <scope>NUCLEOTIDE SEQUENCE [LARGE SCALE GENOMIC DNA]</scope>
    <source>
        <strain evidence="1">2 abalone samples</strain>
    </source>
</reference>
<protein>
    <submittedName>
        <fullName evidence="1">Uncharacterized protein</fullName>
    </submittedName>
</protein>
<evidence type="ECO:0000313" key="2">
    <source>
        <dbReference type="Proteomes" id="UP001314181"/>
    </source>
</evidence>
<accession>A0ABP0EUC3</accession>
<comment type="caution">
    <text evidence="1">The sequence shown here is derived from an EMBL/GenBank/DDBJ whole genome shotgun (WGS) entry which is preliminary data.</text>
</comment>
<proteinExistence type="predicted"/>
<sequence length="39" mass="4708">MCFFKKHQKNFIDTPKNYREAEQYRLQSIAIELAYKPTG</sequence>
<name>A0ABP0EUC3_9RICK</name>